<gene>
    <name evidence="2" type="ORF">CYMTET_21303</name>
</gene>
<organism evidence="2 3">
    <name type="scientific">Cymbomonas tetramitiformis</name>
    <dbReference type="NCBI Taxonomy" id="36881"/>
    <lineage>
        <taxon>Eukaryota</taxon>
        <taxon>Viridiplantae</taxon>
        <taxon>Chlorophyta</taxon>
        <taxon>Pyramimonadophyceae</taxon>
        <taxon>Pyramimonadales</taxon>
        <taxon>Pyramimonadaceae</taxon>
        <taxon>Cymbomonas</taxon>
    </lineage>
</organism>
<feature type="compositionally biased region" description="Basic and acidic residues" evidence="1">
    <location>
        <begin position="130"/>
        <end position="139"/>
    </location>
</feature>
<dbReference type="AlphaFoldDB" id="A0AAE0G271"/>
<sequence>LVVGREELVDHRRRLTDITELKEFNHKVDQADYVLGVQHFENKVKTDLMYELVPPQPPIPICKPRPLSARERGGKDEDRARPLAFKHSTITKPADASVGEAMRHKPHSVPDGAPRVMEKYVAGGVIQRVVRGDDARSDDGEPEETGRGTQNPNKIKLGDGLKTQRQKLEAELKQLNKGKAARAQIRSAKPPPHKCQPTKEIRTCLLHHRDMMSDIVSNHSNA</sequence>
<dbReference type="Proteomes" id="UP001190700">
    <property type="component" value="Unassembled WGS sequence"/>
</dbReference>
<name>A0AAE0G271_9CHLO</name>
<accession>A0AAE0G271</accession>
<evidence type="ECO:0000313" key="2">
    <source>
        <dbReference type="EMBL" id="KAK3270292.1"/>
    </source>
</evidence>
<evidence type="ECO:0000313" key="3">
    <source>
        <dbReference type="Proteomes" id="UP001190700"/>
    </source>
</evidence>
<dbReference type="EMBL" id="LGRX02010490">
    <property type="protein sequence ID" value="KAK3270292.1"/>
    <property type="molecule type" value="Genomic_DNA"/>
</dbReference>
<feature type="non-terminal residue" evidence="2">
    <location>
        <position position="1"/>
    </location>
</feature>
<comment type="caution">
    <text evidence="2">The sequence shown here is derived from an EMBL/GenBank/DDBJ whole genome shotgun (WGS) entry which is preliminary data.</text>
</comment>
<keyword evidence="3" id="KW-1185">Reference proteome</keyword>
<feature type="region of interest" description="Disordered" evidence="1">
    <location>
        <begin position="61"/>
        <end position="82"/>
    </location>
</feature>
<protein>
    <submittedName>
        <fullName evidence="2">Uncharacterized protein</fullName>
    </submittedName>
</protein>
<feature type="compositionally biased region" description="Basic and acidic residues" evidence="1">
    <location>
        <begin position="68"/>
        <end position="81"/>
    </location>
</feature>
<reference evidence="2 3" key="1">
    <citation type="journal article" date="2015" name="Genome Biol. Evol.">
        <title>Comparative Genomics of a Bacterivorous Green Alga Reveals Evolutionary Causalities and Consequences of Phago-Mixotrophic Mode of Nutrition.</title>
        <authorList>
            <person name="Burns J.A."/>
            <person name="Paasch A."/>
            <person name="Narechania A."/>
            <person name="Kim E."/>
        </authorList>
    </citation>
    <scope>NUCLEOTIDE SEQUENCE [LARGE SCALE GENOMIC DNA]</scope>
    <source>
        <strain evidence="2 3">PLY_AMNH</strain>
    </source>
</reference>
<feature type="region of interest" description="Disordered" evidence="1">
    <location>
        <begin position="129"/>
        <end position="157"/>
    </location>
</feature>
<proteinExistence type="predicted"/>
<evidence type="ECO:0000256" key="1">
    <source>
        <dbReference type="SAM" id="MobiDB-lite"/>
    </source>
</evidence>